<dbReference type="KEGG" id="pacr:FXN63_16545"/>
<name>A0A5C0AYJ8_9BURK</name>
<dbReference type="GO" id="GO:0003677">
    <property type="term" value="F:DNA binding"/>
    <property type="evidence" value="ECO:0007669"/>
    <property type="project" value="UniProtKB-KW"/>
</dbReference>
<dbReference type="Pfam" id="PF00816">
    <property type="entry name" value="Histone_HNS"/>
    <property type="match status" value="1"/>
</dbReference>
<evidence type="ECO:0000256" key="1">
    <source>
        <dbReference type="ARBA" id="ARBA00004453"/>
    </source>
</evidence>
<evidence type="ECO:0000256" key="3">
    <source>
        <dbReference type="ARBA" id="ARBA00022490"/>
    </source>
</evidence>
<comment type="similarity">
    <text evidence="2">Belongs to the histone-like protein H-NS family.</text>
</comment>
<dbReference type="InterPro" id="IPR037150">
    <property type="entry name" value="H-NS_C_dom_sf"/>
</dbReference>
<dbReference type="PANTHER" id="PTHR38097:SF2">
    <property type="entry name" value="DNA-BINDING PROTEIN STPA"/>
    <property type="match status" value="1"/>
</dbReference>
<keyword evidence="3" id="KW-0963">Cytoplasm</keyword>
<dbReference type="InterPro" id="IPR027444">
    <property type="entry name" value="H-NS_C_dom"/>
</dbReference>
<dbReference type="EMBL" id="CP043046">
    <property type="protein sequence ID" value="QEI07275.1"/>
    <property type="molecule type" value="Genomic_DNA"/>
</dbReference>
<protein>
    <submittedName>
        <fullName evidence="6">H-NS histone family protein</fullName>
    </submittedName>
</protein>
<dbReference type="GO" id="GO:0009295">
    <property type="term" value="C:nucleoid"/>
    <property type="evidence" value="ECO:0007669"/>
    <property type="project" value="UniProtKB-SubCell"/>
</dbReference>
<feature type="domain" description="DNA-binding protein H-NS-like C-terminal" evidence="5">
    <location>
        <begin position="96"/>
        <end position="140"/>
    </location>
</feature>
<gene>
    <name evidence="6" type="ORF">FXN63_16545</name>
</gene>
<dbReference type="PANTHER" id="PTHR38097">
    <property type="match status" value="1"/>
</dbReference>
<keyword evidence="4" id="KW-0238">DNA-binding</keyword>
<proteinExistence type="inferred from homology"/>
<sequence length="176" mass="19923">MHYRPHPQWGDTDLRSRYPSFCAQKVNTSPSRRRFTALLEQISVLEKKAQSLQGAQRDTVIEKIVYQMDEYGITLEDLERAVSPQGQWRTKPPPVVRARKAASIKYRDPETGLTWTGQGRAPNWITAAEAAGQKRDDFLLPVTQLFGIEVKAAPPRKESLDMSALSRALQEIDSKS</sequence>
<keyword evidence="7" id="KW-1185">Reference proteome</keyword>
<dbReference type="SMART" id="SM00528">
    <property type="entry name" value="HNS"/>
    <property type="match status" value="1"/>
</dbReference>
<evidence type="ECO:0000313" key="6">
    <source>
        <dbReference type="EMBL" id="QEI07275.1"/>
    </source>
</evidence>
<accession>A0A5C0AYJ8</accession>
<comment type="subcellular location">
    <subcellularLocation>
        <location evidence="1">Cytoplasm</location>
        <location evidence="1">Nucleoid</location>
    </subcellularLocation>
</comment>
<dbReference type="SUPFAM" id="SSF81273">
    <property type="entry name" value="H-NS histone-like proteins"/>
    <property type="match status" value="1"/>
</dbReference>
<evidence type="ECO:0000313" key="7">
    <source>
        <dbReference type="Proteomes" id="UP000325161"/>
    </source>
</evidence>
<dbReference type="AlphaFoldDB" id="A0A5C0AYJ8"/>
<dbReference type="OrthoDB" id="5297879at2"/>
<evidence type="ECO:0000256" key="4">
    <source>
        <dbReference type="ARBA" id="ARBA00023125"/>
    </source>
</evidence>
<evidence type="ECO:0000259" key="5">
    <source>
        <dbReference type="SMART" id="SM00528"/>
    </source>
</evidence>
<dbReference type="Proteomes" id="UP000325161">
    <property type="component" value="Chromosome"/>
</dbReference>
<reference evidence="6 7" key="1">
    <citation type="submission" date="2019-08" db="EMBL/GenBank/DDBJ databases">
        <title>Amphibian skin-associated Pigmentiphaga: genome sequence and occurrence across geography and hosts.</title>
        <authorList>
            <person name="Bletz M.C."/>
            <person name="Bunk B."/>
            <person name="Sproeer C."/>
            <person name="Biwer P."/>
            <person name="Reiter S."/>
            <person name="Rabemananjara F.C.E."/>
            <person name="Schulz S."/>
            <person name="Overmann J."/>
            <person name="Vences M."/>
        </authorList>
    </citation>
    <scope>NUCLEOTIDE SEQUENCE [LARGE SCALE GENOMIC DNA]</scope>
    <source>
        <strain evidence="6 7">Mada1488</strain>
    </source>
</reference>
<organism evidence="6 7">
    <name type="scientific">Pigmentiphaga aceris</name>
    <dbReference type="NCBI Taxonomy" id="1940612"/>
    <lineage>
        <taxon>Bacteria</taxon>
        <taxon>Pseudomonadati</taxon>
        <taxon>Pseudomonadota</taxon>
        <taxon>Betaproteobacteria</taxon>
        <taxon>Burkholderiales</taxon>
        <taxon>Alcaligenaceae</taxon>
        <taxon>Pigmentiphaga</taxon>
    </lineage>
</organism>
<evidence type="ECO:0000256" key="2">
    <source>
        <dbReference type="ARBA" id="ARBA00010610"/>
    </source>
</evidence>
<dbReference type="Gene3D" id="4.10.430.10">
    <property type="entry name" value="Histone-like protein H-NS, C-terminal domain"/>
    <property type="match status" value="1"/>
</dbReference>